<organism evidence="2 3">
    <name type="scientific">Nephila pilipes</name>
    <name type="common">Giant wood spider</name>
    <name type="synonym">Nephila maculata</name>
    <dbReference type="NCBI Taxonomy" id="299642"/>
    <lineage>
        <taxon>Eukaryota</taxon>
        <taxon>Metazoa</taxon>
        <taxon>Ecdysozoa</taxon>
        <taxon>Arthropoda</taxon>
        <taxon>Chelicerata</taxon>
        <taxon>Arachnida</taxon>
        <taxon>Araneae</taxon>
        <taxon>Araneomorphae</taxon>
        <taxon>Entelegynae</taxon>
        <taxon>Araneoidea</taxon>
        <taxon>Nephilidae</taxon>
        <taxon>Nephila</taxon>
    </lineage>
</organism>
<dbReference type="EMBL" id="BMAW01011322">
    <property type="protein sequence ID" value="GFT23187.1"/>
    <property type="molecule type" value="Genomic_DNA"/>
</dbReference>
<accession>A0A8X6NMH8</accession>
<reference evidence="2" key="1">
    <citation type="submission" date="2020-08" db="EMBL/GenBank/DDBJ databases">
        <title>Multicomponent nature underlies the extraordinary mechanical properties of spider dragline silk.</title>
        <authorList>
            <person name="Kono N."/>
            <person name="Nakamura H."/>
            <person name="Mori M."/>
            <person name="Yoshida Y."/>
            <person name="Ohtoshi R."/>
            <person name="Malay A.D."/>
            <person name="Moran D.A.P."/>
            <person name="Tomita M."/>
            <person name="Numata K."/>
            <person name="Arakawa K."/>
        </authorList>
    </citation>
    <scope>NUCLEOTIDE SEQUENCE</scope>
</reference>
<feature type="region of interest" description="Disordered" evidence="1">
    <location>
        <begin position="67"/>
        <end position="90"/>
    </location>
</feature>
<evidence type="ECO:0000313" key="3">
    <source>
        <dbReference type="Proteomes" id="UP000887013"/>
    </source>
</evidence>
<dbReference type="AlphaFoldDB" id="A0A8X6NMH8"/>
<evidence type="ECO:0000313" key="2">
    <source>
        <dbReference type="EMBL" id="GFT23187.1"/>
    </source>
</evidence>
<feature type="region of interest" description="Disordered" evidence="1">
    <location>
        <begin position="1"/>
        <end position="27"/>
    </location>
</feature>
<keyword evidence="3" id="KW-1185">Reference proteome</keyword>
<proteinExistence type="predicted"/>
<dbReference type="Proteomes" id="UP000887013">
    <property type="component" value="Unassembled WGS sequence"/>
</dbReference>
<name>A0A8X6NMH8_NEPPI</name>
<feature type="compositionally biased region" description="Basic residues" evidence="1">
    <location>
        <begin position="7"/>
        <end position="24"/>
    </location>
</feature>
<protein>
    <submittedName>
        <fullName evidence="2">Uncharacterized protein</fullName>
    </submittedName>
</protein>
<evidence type="ECO:0000256" key="1">
    <source>
        <dbReference type="SAM" id="MobiDB-lite"/>
    </source>
</evidence>
<gene>
    <name evidence="2" type="ORF">NPIL_275081</name>
</gene>
<sequence>MGTQERHIKRQGRSHKRNQCRRRGLLPLQGIAQVDQEGLGRLGGEKRGGQQGHIPFKQSMIRITDRLTEGPSKGTSTPWVPLLRKNSDKV</sequence>
<comment type="caution">
    <text evidence="2">The sequence shown here is derived from an EMBL/GenBank/DDBJ whole genome shotgun (WGS) entry which is preliminary data.</text>
</comment>